<comment type="caution">
    <text evidence="1">The sequence shown here is derived from an EMBL/GenBank/DDBJ whole genome shotgun (WGS) entry which is preliminary data.</text>
</comment>
<evidence type="ECO:0000313" key="2">
    <source>
        <dbReference type="Proteomes" id="UP001207468"/>
    </source>
</evidence>
<dbReference type="Proteomes" id="UP001207468">
    <property type="component" value="Unassembled WGS sequence"/>
</dbReference>
<organism evidence="1 2">
    <name type="scientific">Russula earlei</name>
    <dbReference type="NCBI Taxonomy" id="71964"/>
    <lineage>
        <taxon>Eukaryota</taxon>
        <taxon>Fungi</taxon>
        <taxon>Dikarya</taxon>
        <taxon>Basidiomycota</taxon>
        <taxon>Agaricomycotina</taxon>
        <taxon>Agaricomycetes</taxon>
        <taxon>Russulales</taxon>
        <taxon>Russulaceae</taxon>
        <taxon>Russula</taxon>
    </lineage>
</organism>
<protein>
    <submittedName>
        <fullName evidence="1">Uncharacterized protein</fullName>
    </submittedName>
</protein>
<gene>
    <name evidence="1" type="ORF">F5148DRAFT_486851</name>
</gene>
<reference evidence="1" key="1">
    <citation type="submission" date="2021-03" db="EMBL/GenBank/DDBJ databases">
        <title>Evolutionary priming and transition to the ectomycorrhizal habit in an iconic lineage of mushroom-forming fungi: is preadaptation a requirement?</title>
        <authorList>
            <consortium name="DOE Joint Genome Institute"/>
            <person name="Looney B.P."/>
            <person name="Miyauchi S."/>
            <person name="Morin E."/>
            <person name="Drula E."/>
            <person name="Courty P.E."/>
            <person name="Chicoki N."/>
            <person name="Fauchery L."/>
            <person name="Kohler A."/>
            <person name="Kuo A."/>
            <person name="LaButti K."/>
            <person name="Pangilinan J."/>
            <person name="Lipzen A."/>
            <person name="Riley R."/>
            <person name="Andreopoulos W."/>
            <person name="He G."/>
            <person name="Johnson J."/>
            <person name="Barry K.W."/>
            <person name="Grigoriev I.V."/>
            <person name="Nagy L."/>
            <person name="Hibbett D."/>
            <person name="Henrissat B."/>
            <person name="Matheny P.B."/>
            <person name="Labbe J."/>
            <person name="Martin A.F."/>
        </authorList>
    </citation>
    <scope>NUCLEOTIDE SEQUENCE</scope>
    <source>
        <strain evidence="1">BPL698</strain>
    </source>
</reference>
<accession>A0ACC0TZ03</accession>
<proteinExistence type="predicted"/>
<dbReference type="EMBL" id="JAGFNK010000319">
    <property type="protein sequence ID" value="KAI9453053.1"/>
    <property type="molecule type" value="Genomic_DNA"/>
</dbReference>
<sequence>MALLQFNSAPMYIILDEALALLAHASAAHSSSRSLSKGLFMNANVLFRMRFHDGIVERTAQRNTALLLHNAEREQEEDAPGEAMTVAWSCATEGTAKSHIRDAA</sequence>
<name>A0ACC0TZ03_9AGAM</name>
<keyword evidence="2" id="KW-1185">Reference proteome</keyword>
<evidence type="ECO:0000313" key="1">
    <source>
        <dbReference type="EMBL" id="KAI9453053.1"/>
    </source>
</evidence>